<dbReference type="RefSeq" id="WP_248669694.1">
    <property type="nucleotide sequence ID" value="NZ_JALPRX010000136.1"/>
</dbReference>
<sequence>MPTTVVVNPGYPGGYIVGEESDNRSRDVGIIAGGVAAAYRPGTVLGKITGSGKYTILAPAASDGSQNAAAIYFGYGDALSNGDLRATLHVRDMSANALQLTWPSGITDNQKATATASLAAAGIILRS</sequence>
<evidence type="ECO:0000313" key="1">
    <source>
        <dbReference type="EMBL" id="MCK8787644.1"/>
    </source>
</evidence>
<dbReference type="Pfam" id="PF02924">
    <property type="entry name" value="HDPD"/>
    <property type="match status" value="1"/>
</dbReference>
<proteinExistence type="predicted"/>
<dbReference type="InterPro" id="IPR004195">
    <property type="entry name" value="Head_decoration_D"/>
</dbReference>
<comment type="caution">
    <text evidence="1">The sequence shown here is derived from an EMBL/GenBank/DDBJ whole genome shotgun (WGS) entry which is preliminary data.</text>
</comment>
<dbReference type="Proteomes" id="UP001139516">
    <property type="component" value="Unassembled WGS sequence"/>
</dbReference>
<organism evidence="1 2">
    <name type="scientific">Roseomonas acroporae</name>
    <dbReference type="NCBI Taxonomy" id="2937791"/>
    <lineage>
        <taxon>Bacteria</taxon>
        <taxon>Pseudomonadati</taxon>
        <taxon>Pseudomonadota</taxon>
        <taxon>Alphaproteobacteria</taxon>
        <taxon>Acetobacterales</taxon>
        <taxon>Roseomonadaceae</taxon>
        <taxon>Roseomonas</taxon>
    </lineage>
</organism>
<evidence type="ECO:0000313" key="2">
    <source>
        <dbReference type="Proteomes" id="UP001139516"/>
    </source>
</evidence>
<name>A0A9X1YBY8_9PROT</name>
<gene>
    <name evidence="1" type="ORF">M0638_25075</name>
</gene>
<protein>
    <submittedName>
        <fullName evidence="1">Head decoration protein</fullName>
    </submittedName>
</protein>
<dbReference type="EMBL" id="JALPRX010000136">
    <property type="protein sequence ID" value="MCK8787644.1"/>
    <property type="molecule type" value="Genomic_DNA"/>
</dbReference>
<reference evidence="1" key="1">
    <citation type="submission" date="2022-04" db="EMBL/GenBank/DDBJ databases">
        <title>Roseomonas acroporae sp. nov., isolated from coral Acropora digitifera.</title>
        <authorList>
            <person name="Sun H."/>
        </authorList>
    </citation>
    <scope>NUCLEOTIDE SEQUENCE</scope>
    <source>
        <strain evidence="1">NAR14</strain>
    </source>
</reference>
<keyword evidence="2" id="KW-1185">Reference proteome</keyword>
<accession>A0A9X1YBY8</accession>
<dbReference type="AlphaFoldDB" id="A0A9X1YBY8"/>